<accession>A0A0C3PYX2</accession>
<sequence>MGYKGVDCKYLARSPGPKGDTQEARGERLCEERGDSDDTINTKCCYCMITLFRPQRNGQT</sequence>
<gene>
    <name evidence="1" type="ORF">M404DRAFT_194327</name>
</gene>
<evidence type="ECO:0000313" key="2">
    <source>
        <dbReference type="Proteomes" id="UP000054217"/>
    </source>
</evidence>
<name>A0A0C3PYX2_PISTI</name>
<organism evidence="1 2">
    <name type="scientific">Pisolithus tinctorius Marx 270</name>
    <dbReference type="NCBI Taxonomy" id="870435"/>
    <lineage>
        <taxon>Eukaryota</taxon>
        <taxon>Fungi</taxon>
        <taxon>Dikarya</taxon>
        <taxon>Basidiomycota</taxon>
        <taxon>Agaricomycotina</taxon>
        <taxon>Agaricomycetes</taxon>
        <taxon>Agaricomycetidae</taxon>
        <taxon>Boletales</taxon>
        <taxon>Sclerodermatineae</taxon>
        <taxon>Pisolithaceae</taxon>
        <taxon>Pisolithus</taxon>
    </lineage>
</organism>
<reference evidence="1 2" key="1">
    <citation type="submission" date="2014-04" db="EMBL/GenBank/DDBJ databases">
        <authorList>
            <consortium name="DOE Joint Genome Institute"/>
            <person name="Kuo A."/>
            <person name="Kohler A."/>
            <person name="Costa M.D."/>
            <person name="Nagy L.G."/>
            <person name="Floudas D."/>
            <person name="Copeland A."/>
            <person name="Barry K.W."/>
            <person name="Cichocki N."/>
            <person name="Veneault-Fourrey C."/>
            <person name="LaButti K."/>
            <person name="Lindquist E.A."/>
            <person name="Lipzen A."/>
            <person name="Lundell T."/>
            <person name="Morin E."/>
            <person name="Murat C."/>
            <person name="Sun H."/>
            <person name="Tunlid A."/>
            <person name="Henrissat B."/>
            <person name="Grigoriev I.V."/>
            <person name="Hibbett D.S."/>
            <person name="Martin F."/>
            <person name="Nordberg H.P."/>
            <person name="Cantor M.N."/>
            <person name="Hua S.X."/>
        </authorList>
    </citation>
    <scope>NUCLEOTIDE SEQUENCE [LARGE SCALE GENOMIC DNA]</scope>
    <source>
        <strain evidence="1 2">Marx 270</strain>
    </source>
</reference>
<reference evidence="2" key="2">
    <citation type="submission" date="2015-01" db="EMBL/GenBank/DDBJ databases">
        <title>Evolutionary Origins and Diversification of the Mycorrhizal Mutualists.</title>
        <authorList>
            <consortium name="DOE Joint Genome Institute"/>
            <consortium name="Mycorrhizal Genomics Consortium"/>
            <person name="Kohler A."/>
            <person name="Kuo A."/>
            <person name="Nagy L.G."/>
            <person name="Floudas D."/>
            <person name="Copeland A."/>
            <person name="Barry K.W."/>
            <person name="Cichocki N."/>
            <person name="Veneault-Fourrey C."/>
            <person name="LaButti K."/>
            <person name="Lindquist E.A."/>
            <person name="Lipzen A."/>
            <person name="Lundell T."/>
            <person name="Morin E."/>
            <person name="Murat C."/>
            <person name="Riley R."/>
            <person name="Ohm R."/>
            <person name="Sun H."/>
            <person name="Tunlid A."/>
            <person name="Henrissat B."/>
            <person name="Grigoriev I.V."/>
            <person name="Hibbett D.S."/>
            <person name="Martin F."/>
        </authorList>
    </citation>
    <scope>NUCLEOTIDE SEQUENCE [LARGE SCALE GENOMIC DNA]</scope>
    <source>
        <strain evidence="2">Marx 270</strain>
    </source>
</reference>
<evidence type="ECO:0000313" key="1">
    <source>
        <dbReference type="EMBL" id="KIO14936.1"/>
    </source>
</evidence>
<dbReference type="HOGENOM" id="CLU_2942719_0_0_1"/>
<dbReference type="EMBL" id="KN831944">
    <property type="protein sequence ID" value="KIO14936.1"/>
    <property type="molecule type" value="Genomic_DNA"/>
</dbReference>
<dbReference type="AlphaFoldDB" id="A0A0C3PYX2"/>
<keyword evidence="2" id="KW-1185">Reference proteome</keyword>
<dbReference type="Proteomes" id="UP000054217">
    <property type="component" value="Unassembled WGS sequence"/>
</dbReference>
<dbReference type="InParanoid" id="A0A0C3PYX2"/>
<protein>
    <submittedName>
        <fullName evidence="1">Uncharacterized protein</fullName>
    </submittedName>
</protein>
<proteinExistence type="predicted"/>